<keyword evidence="1 2" id="KW-0807">Transducer</keyword>
<dbReference type="SMART" id="SM00283">
    <property type="entry name" value="MA"/>
    <property type="match status" value="1"/>
</dbReference>
<name>A0A919KBY9_9ACTN</name>
<reference evidence="5" key="1">
    <citation type="submission" date="2021-01" db="EMBL/GenBank/DDBJ databases">
        <title>Whole genome shotgun sequence of Actinoplanes siamensis NBRC 109076.</title>
        <authorList>
            <person name="Komaki H."/>
            <person name="Tamura T."/>
        </authorList>
    </citation>
    <scope>NUCLEOTIDE SEQUENCE</scope>
    <source>
        <strain evidence="5">NBRC 109076</strain>
    </source>
</reference>
<feature type="transmembrane region" description="Helical" evidence="3">
    <location>
        <begin position="183"/>
        <end position="202"/>
    </location>
</feature>
<evidence type="ECO:0000256" key="3">
    <source>
        <dbReference type="SAM" id="Phobius"/>
    </source>
</evidence>
<dbReference type="PANTHER" id="PTHR32089:SF112">
    <property type="entry name" value="LYSOZYME-LIKE PROTEIN-RELATED"/>
    <property type="match status" value="1"/>
</dbReference>
<evidence type="ECO:0000256" key="2">
    <source>
        <dbReference type="PROSITE-ProRule" id="PRU00284"/>
    </source>
</evidence>
<dbReference type="RefSeq" id="WP_203676531.1">
    <property type="nucleotide sequence ID" value="NZ_BOMW01000005.1"/>
</dbReference>
<evidence type="ECO:0000313" key="5">
    <source>
        <dbReference type="EMBL" id="GIF02806.1"/>
    </source>
</evidence>
<dbReference type="PANTHER" id="PTHR32089">
    <property type="entry name" value="METHYL-ACCEPTING CHEMOTAXIS PROTEIN MCPB"/>
    <property type="match status" value="1"/>
</dbReference>
<evidence type="ECO:0000259" key="4">
    <source>
        <dbReference type="PROSITE" id="PS50111"/>
    </source>
</evidence>
<accession>A0A919KBY9</accession>
<comment type="caution">
    <text evidence="5">The sequence shown here is derived from an EMBL/GenBank/DDBJ whole genome shotgun (WGS) entry which is preliminary data.</text>
</comment>
<sequence>MSRLTFGARIAGGFAVTVSLTLIMAATSVAALTLVVRANHTAVTAATDELLSAQWLNTAMERRVSSARAYLITGRQAQLDQAQQDRNAFLDQAARLRESLSDESARRLLDDVLAAEAEYTALLTPQLEKRRSMRDLAQVSRLLTDPLLAARQAVQDANAALVERVRADVEADRDRAARRATQAITTITVLGLLTVACGIALARWLTLALRRQVGAAVGHIQSSSAQLETVAAQQVDGGRHQSTVMSEITTTISELLITARQIADNAERVSRTAEDTAAAARHGDATIDQTRASIDVIRAQTDAIVQHMLDLGEKSQQIGTVVGLVSELAEQINILAINATIEATGGGEQARRFAVVADEIRKLADRTAGSAKEIRALIEDVRGAVNTTVVATESGVQAVAVGTRNFDDATAAFRTIAELVSTTNDATREIELSTKQQTTAVEQVNVAATDTVRVSRETETGAAQIKQTAAHLAALSGDLLELVGTGRRGASG</sequence>
<protein>
    <recommendedName>
        <fullName evidence="4">Methyl-accepting transducer domain-containing protein</fullName>
    </recommendedName>
</protein>
<dbReference type="InterPro" id="IPR004089">
    <property type="entry name" value="MCPsignal_dom"/>
</dbReference>
<dbReference type="Gene3D" id="1.10.287.950">
    <property type="entry name" value="Methyl-accepting chemotaxis protein"/>
    <property type="match status" value="1"/>
</dbReference>
<dbReference type="PROSITE" id="PS50111">
    <property type="entry name" value="CHEMOTAXIS_TRANSDUC_2"/>
    <property type="match status" value="1"/>
</dbReference>
<keyword evidence="3" id="KW-0472">Membrane</keyword>
<dbReference type="GO" id="GO:0016020">
    <property type="term" value="C:membrane"/>
    <property type="evidence" value="ECO:0007669"/>
    <property type="project" value="InterPro"/>
</dbReference>
<organism evidence="5 6">
    <name type="scientific">Actinoplanes siamensis</name>
    <dbReference type="NCBI Taxonomy" id="1223317"/>
    <lineage>
        <taxon>Bacteria</taxon>
        <taxon>Bacillati</taxon>
        <taxon>Actinomycetota</taxon>
        <taxon>Actinomycetes</taxon>
        <taxon>Micromonosporales</taxon>
        <taxon>Micromonosporaceae</taxon>
        <taxon>Actinoplanes</taxon>
    </lineage>
</organism>
<keyword evidence="3" id="KW-0812">Transmembrane</keyword>
<dbReference type="AlphaFoldDB" id="A0A919KBY9"/>
<keyword evidence="6" id="KW-1185">Reference proteome</keyword>
<feature type="domain" description="Methyl-accepting transducer" evidence="4">
    <location>
        <begin position="216"/>
        <end position="452"/>
    </location>
</feature>
<dbReference type="EMBL" id="BOMW01000005">
    <property type="protein sequence ID" value="GIF02806.1"/>
    <property type="molecule type" value="Genomic_DNA"/>
</dbReference>
<evidence type="ECO:0000256" key="1">
    <source>
        <dbReference type="ARBA" id="ARBA00023224"/>
    </source>
</evidence>
<proteinExistence type="predicted"/>
<dbReference type="GO" id="GO:0007165">
    <property type="term" value="P:signal transduction"/>
    <property type="evidence" value="ECO:0007669"/>
    <property type="project" value="UniProtKB-KW"/>
</dbReference>
<dbReference type="Pfam" id="PF00015">
    <property type="entry name" value="MCPsignal"/>
    <property type="match status" value="1"/>
</dbReference>
<keyword evidence="3" id="KW-1133">Transmembrane helix</keyword>
<evidence type="ECO:0000313" key="6">
    <source>
        <dbReference type="Proteomes" id="UP000629619"/>
    </source>
</evidence>
<dbReference type="Proteomes" id="UP000629619">
    <property type="component" value="Unassembled WGS sequence"/>
</dbReference>
<dbReference type="SUPFAM" id="SSF58104">
    <property type="entry name" value="Methyl-accepting chemotaxis protein (MCP) signaling domain"/>
    <property type="match status" value="1"/>
</dbReference>
<gene>
    <name evidence="5" type="ORF">Asi03nite_03440</name>
</gene>